<feature type="non-terminal residue" evidence="2">
    <location>
        <position position="111"/>
    </location>
</feature>
<proteinExistence type="predicted"/>
<accession>A0A6H5H842</accession>
<dbReference type="Proteomes" id="UP000479000">
    <property type="component" value="Unassembled WGS sequence"/>
</dbReference>
<name>A0A6H5H842_9HEMI</name>
<dbReference type="EMBL" id="CADCXU010026891">
    <property type="protein sequence ID" value="CAB0013605.1"/>
    <property type="molecule type" value="Genomic_DNA"/>
</dbReference>
<keyword evidence="3" id="KW-1185">Reference proteome</keyword>
<evidence type="ECO:0000313" key="3">
    <source>
        <dbReference type="Proteomes" id="UP000479000"/>
    </source>
</evidence>
<sequence length="111" mass="13178">MDKADNDDAESIEEQPLDIGEHYLVRRNSDDWHHDPRLDVCRNGSDDGRLGKGARSNHQSQIYRSYQHRPVRNRYLVLQSVPRRVWKSFKTVHMRILPQVLEIRIGLLRSY</sequence>
<evidence type="ECO:0000313" key="2">
    <source>
        <dbReference type="EMBL" id="CAB0013605.1"/>
    </source>
</evidence>
<gene>
    <name evidence="2" type="ORF">NTEN_LOCUS18204</name>
</gene>
<evidence type="ECO:0000256" key="1">
    <source>
        <dbReference type="SAM" id="MobiDB-lite"/>
    </source>
</evidence>
<dbReference type="OrthoDB" id="6705619at2759"/>
<reference evidence="2 3" key="1">
    <citation type="submission" date="2020-02" db="EMBL/GenBank/DDBJ databases">
        <authorList>
            <person name="Ferguson B K."/>
        </authorList>
    </citation>
    <scope>NUCLEOTIDE SEQUENCE [LARGE SCALE GENOMIC DNA]</scope>
</reference>
<feature type="region of interest" description="Disordered" evidence="1">
    <location>
        <begin position="43"/>
        <end position="64"/>
    </location>
</feature>
<protein>
    <submittedName>
        <fullName evidence="2">Uncharacterized protein</fullName>
    </submittedName>
</protein>
<organism evidence="2 3">
    <name type="scientific">Nesidiocoris tenuis</name>
    <dbReference type="NCBI Taxonomy" id="355587"/>
    <lineage>
        <taxon>Eukaryota</taxon>
        <taxon>Metazoa</taxon>
        <taxon>Ecdysozoa</taxon>
        <taxon>Arthropoda</taxon>
        <taxon>Hexapoda</taxon>
        <taxon>Insecta</taxon>
        <taxon>Pterygota</taxon>
        <taxon>Neoptera</taxon>
        <taxon>Paraneoptera</taxon>
        <taxon>Hemiptera</taxon>
        <taxon>Heteroptera</taxon>
        <taxon>Panheteroptera</taxon>
        <taxon>Cimicomorpha</taxon>
        <taxon>Miridae</taxon>
        <taxon>Dicyphina</taxon>
        <taxon>Nesidiocoris</taxon>
    </lineage>
</organism>
<dbReference type="AlphaFoldDB" id="A0A6H5H842"/>